<dbReference type="InterPro" id="IPR050158">
    <property type="entry name" value="Ubiquitin_ubiquitin-like"/>
</dbReference>
<keyword evidence="2" id="KW-0832">Ubl conjugation</keyword>
<organism evidence="5 6">
    <name type="scientific">Oryza meyeriana var. granulata</name>
    <dbReference type="NCBI Taxonomy" id="110450"/>
    <lineage>
        <taxon>Eukaryota</taxon>
        <taxon>Viridiplantae</taxon>
        <taxon>Streptophyta</taxon>
        <taxon>Embryophyta</taxon>
        <taxon>Tracheophyta</taxon>
        <taxon>Spermatophyta</taxon>
        <taxon>Magnoliopsida</taxon>
        <taxon>Liliopsida</taxon>
        <taxon>Poales</taxon>
        <taxon>Poaceae</taxon>
        <taxon>BOP clade</taxon>
        <taxon>Oryzoideae</taxon>
        <taxon>Oryzeae</taxon>
        <taxon>Oryzinae</taxon>
        <taxon>Oryza</taxon>
        <taxon>Oryza meyeriana</taxon>
    </lineage>
</organism>
<evidence type="ECO:0000313" key="5">
    <source>
        <dbReference type="EMBL" id="KAF0897740.1"/>
    </source>
</evidence>
<dbReference type="SUPFAM" id="SSF54236">
    <property type="entry name" value="Ubiquitin-like"/>
    <property type="match status" value="1"/>
</dbReference>
<dbReference type="Pfam" id="PF00240">
    <property type="entry name" value="ubiquitin"/>
    <property type="match status" value="1"/>
</dbReference>
<feature type="domain" description="Ubiquitin-like" evidence="4">
    <location>
        <begin position="79"/>
        <end position="154"/>
    </location>
</feature>
<evidence type="ECO:0000256" key="3">
    <source>
        <dbReference type="SAM" id="Phobius"/>
    </source>
</evidence>
<feature type="transmembrane region" description="Helical" evidence="3">
    <location>
        <begin position="167"/>
        <end position="187"/>
    </location>
</feature>
<dbReference type="AlphaFoldDB" id="A0A6G1CC77"/>
<gene>
    <name evidence="5" type="ORF">E2562_000452</name>
</gene>
<evidence type="ECO:0000313" key="6">
    <source>
        <dbReference type="Proteomes" id="UP000479710"/>
    </source>
</evidence>
<dbReference type="FunFam" id="3.10.20.90:FF:000160">
    <property type="entry name" value="Polyubiquitin-C"/>
    <property type="match status" value="1"/>
</dbReference>
<evidence type="ECO:0000256" key="2">
    <source>
        <dbReference type="ARBA" id="ARBA00022843"/>
    </source>
</evidence>
<keyword evidence="3" id="KW-0812">Transmembrane</keyword>
<keyword evidence="6" id="KW-1185">Reference proteome</keyword>
<dbReference type="Proteomes" id="UP000479710">
    <property type="component" value="Unassembled WGS sequence"/>
</dbReference>
<dbReference type="PROSITE" id="PS00299">
    <property type="entry name" value="UBIQUITIN_1"/>
    <property type="match status" value="1"/>
</dbReference>
<dbReference type="SMART" id="SM00213">
    <property type="entry name" value="UBQ"/>
    <property type="match status" value="1"/>
</dbReference>
<dbReference type="PROSITE" id="PS50053">
    <property type="entry name" value="UBIQUITIN_2"/>
    <property type="match status" value="1"/>
</dbReference>
<dbReference type="Gene3D" id="3.10.20.90">
    <property type="entry name" value="Phosphatidylinositol 3-kinase Catalytic Subunit, Chain A, domain 1"/>
    <property type="match status" value="1"/>
</dbReference>
<dbReference type="InterPro" id="IPR029071">
    <property type="entry name" value="Ubiquitin-like_domsf"/>
</dbReference>
<dbReference type="InterPro" id="IPR019954">
    <property type="entry name" value="Ubiquitin_CS"/>
</dbReference>
<dbReference type="GO" id="GO:0003729">
    <property type="term" value="F:mRNA binding"/>
    <property type="evidence" value="ECO:0007669"/>
    <property type="project" value="UniProtKB-ARBA"/>
</dbReference>
<accession>A0A6G1CC77</accession>
<dbReference type="InterPro" id="IPR000626">
    <property type="entry name" value="Ubiquitin-like_dom"/>
</dbReference>
<evidence type="ECO:0000259" key="4">
    <source>
        <dbReference type="PROSITE" id="PS50053"/>
    </source>
</evidence>
<keyword evidence="1" id="KW-1017">Isopeptide bond</keyword>
<name>A0A6G1CC77_9ORYZ</name>
<evidence type="ECO:0000256" key="1">
    <source>
        <dbReference type="ARBA" id="ARBA00022499"/>
    </source>
</evidence>
<dbReference type="InterPro" id="IPR019956">
    <property type="entry name" value="Ubiquitin_dom"/>
</dbReference>
<protein>
    <recommendedName>
        <fullName evidence="4">Ubiquitin-like domain-containing protein</fullName>
    </recommendedName>
</protein>
<proteinExistence type="predicted"/>
<reference evidence="5 6" key="1">
    <citation type="submission" date="2019-11" db="EMBL/GenBank/DDBJ databases">
        <title>Whole genome sequence of Oryza granulata.</title>
        <authorList>
            <person name="Li W."/>
        </authorList>
    </citation>
    <scope>NUCLEOTIDE SEQUENCE [LARGE SCALE GENOMIC DNA]</scope>
    <source>
        <strain evidence="6">cv. Menghai</strain>
        <tissue evidence="5">Leaf</tissue>
    </source>
</reference>
<dbReference type="EMBL" id="SPHZ02000009">
    <property type="protein sequence ID" value="KAF0897740.1"/>
    <property type="molecule type" value="Genomic_DNA"/>
</dbReference>
<dbReference type="PRINTS" id="PR00348">
    <property type="entry name" value="UBIQUITIN"/>
</dbReference>
<feature type="transmembrane region" description="Helical" evidence="3">
    <location>
        <begin position="193"/>
        <end position="217"/>
    </location>
</feature>
<keyword evidence="3" id="KW-1133">Transmembrane helix</keyword>
<dbReference type="OrthoDB" id="428577at2759"/>
<keyword evidence="3" id="KW-0472">Membrane</keyword>
<dbReference type="PANTHER" id="PTHR10666">
    <property type="entry name" value="UBIQUITIN"/>
    <property type="match status" value="1"/>
</dbReference>
<sequence length="238" mass="24744">MSTTSITYEVEPSYSTTVVGDVGGGARVEQRRFGFGFGGAGKGKRLGFGAGDARGGTLAQLFTNNAVPRLRRRGAGGSMQIFVRTITAGALALEVNPSDTVGKVKSKIQAKEGIPAEQQRLMFAGRHLDDGRTLAEYDIKKEANLHLSLRLRGGAGCGDARTVAGGWGLWVTTVGLFITMISLSAAVNAGDAAAFQLFLLFVLAVAGVNLIIAGVFLTSRDDAQSCTTVLTKAAAFAG</sequence>
<comment type="caution">
    <text evidence="5">The sequence shown here is derived from an EMBL/GenBank/DDBJ whole genome shotgun (WGS) entry which is preliminary data.</text>
</comment>